<evidence type="ECO:0000313" key="8">
    <source>
        <dbReference type="EMBL" id="NEU69354.1"/>
    </source>
</evidence>
<evidence type="ECO:0000256" key="6">
    <source>
        <dbReference type="SAM" id="SignalP"/>
    </source>
</evidence>
<keyword evidence="2 4" id="KW-0472">Membrane</keyword>
<dbReference type="PRINTS" id="PR01021">
    <property type="entry name" value="OMPADOMAIN"/>
</dbReference>
<dbReference type="Pfam" id="PF00691">
    <property type="entry name" value="OmpA"/>
    <property type="match status" value="1"/>
</dbReference>
<dbReference type="PROSITE" id="PS51257">
    <property type="entry name" value="PROKAR_LIPOPROTEIN"/>
    <property type="match status" value="1"/>
</dbReference>
<accession>A0A6M0IMF7</accession>
<keyword evidence="9" id="KW-1185">Reference proteome</keyword>
<feature type="region of interest" description="Disordered" evidence="5">
    <location>
        <begin position="221"/>
        <end position="241"/>
    </location>
</feature>
<evidence type="ECO:0000259" key="7">
    <source>
        <dbReference type="PROSITE" id="PS51123"/>
    </source>
</evidence>
<dbReference type="InterPro" id="IPR027367">
    <property type="entry name" value="Gly-zipper_YMGG"/>
</dbReference>
<comment type="caution">
    <text evidence="8">The sequence shown here is derived from an EMBL/GenBank/DDBJ whole genome shotgun (WGS) entry which is preliminary data.</text>
</comment>
<dbReference type="Pfam" id="PF13441">
    <property type="entry name" value="Gly-zipper_YMGG"/>
    <property type="match status" value="1"/>
</dbReference>
<dbReference type="CDD" id="cd07185">
    <property type="entry name" value="OmpA_C-like"/>
    <property type="match status" value="1"/>
</dbReference>
<proteinExistence type="predicted"/>
<evidence type="ECO:0000256" key="3">
    <source>
        <dbReference type="ARBA" id="ARBA00023237"/>
    </source>
</evidence>
<dbReference type="AlphaFoldDB" id="A0A6M0IMF7"/>
<dbReference type="InterPro" id="IPR050330">
    <property type="entry name" value="Bact_OuterMem_StrucFunc"/>
</dbReference>
<dbReference type="PANTHER" id="PTHR30329:SF21">
    <property type="entry name" value="LIPOPROTEIN YIAD-RELATED"/>
    <property type="match status" value="1"/>
</dbReference>
<dbReference type="RefSeq" id="WP_164041817.1">
    <property type="nucleotide sequence ID" value="NZ_JAAGNZ010000002.1"/>
</dbReference>
<feature type="domain" description="OmpA-like" evidence="7">
    <location>
        <begin position="108"/>
        <end position="226"/>
    </location>
</feature>
<organism evidence="8 9">
    <name type="scientific">Spirosoma agri</name>
    <dbReference type="NCBI Taxonomy" id="1987381"/>
    <lineage>
        <taxon>Bacteria</taxon>
        <taxon>Pseudomonadati</taxon>
        <taxon>Bacteroidota</taxon>
        <taxon>Cytophagia</taxon>
        <taxon>Cytophagales</taxon>
        <taxon>Cytophagaceae</taxon>
        <taxon>Spirosoma</taxon>
    </lineage>
</organism>
<dbReference type="GO" id="GO:0009279">
    <property type="term" value="C:cell outer membrane"/>
    <property type="evidence" value="ECO:0007669"/>
    <property type="project" value="UniProtKB-SubCell"/>
</dbReference>
<dbReference type="EMBL" id="JAAGNZ010000002">
    <property type="protein sequence ID" value="NEU69354.1"/>
    <property type="molecule type" value="Genomic_DNA"/>
</dbReference>
<evidence type="ECO:0000256" key="5">
    <source>
        <dbReference type="SAM" id="MobiDB-lite"/>
    </source>
</evidence>
<evidence type="ECO:0000256" key="4">
    <source>
        <dbReference type="PROSITE-ProRule" id="PRU00473"/>
    </source>
</evidence>
<dbReference type="Gene3D" id="3.30.1330.60">
    <property type="entry name" value="OmpA-like domain"/>
    <property type="match status" value="1"/>
</dbReference>
<evidence type="ECO:0000256" key="1">
    <source>
        <dbReference type="ARBA" id="ARBA00004442"/>
    </source>
</evidence>
<gene>
    <name evidence="8" type="ORF">GK091_20875</name>
</gene>
<protein>
    <submittedName>
        <fullName evidence="8">OmpA family protein</fullName>
    </submittedName>
</protein>
<feature type="chain" id="PRO_5026779536" evidence="6">
    <location>
        <begin position="25"/>
        <end position="241"/>
    </location>
</feature>
<feature type="compositionally biased region" description="Basic and acidic residues" evidence="5">
    <location>
        <begin position="228"/>
        <end position="241"/>
    </location>
</feature>
<reference evidence="8 9" key="1">
    <citation type="submission" date="2020-02" db="EMBL/GenBank/DDBJ databases">
        <title>Draft genome sequence of two Spirosoma agri KCTC 52727 and Spirosoma terrae KCTC 52035.</title>
        <authorList>
            <person name="Rojas J."/>
            <person name="Ambika Manirajan B."/>
            <person name="Ratering S."/>
            <person name="Suarez C."/>
            <person name="Schnell S."/>
        </authorList>
    </citation>
    <scope>NUCLEOTIDE SEQUENCE [LARGE SCALE GENOMIC DNA]</scope>
    <source>
        <strain evidence="8 9">KCTC 52727</strain>
    </source>
</reference>
<dbReference type="InterPro" id="IPR036737">
    <property type="entry name" value="OmpA-like_sf"/>
</dbReference>
<name>A0A6M0IMF7_9BACT</name>
<dbReference type="PRINTS" id="PR01023">
    <property type="entry name" value="NAFLGMOTY"/>
</dbReference>
<dbReference type="Proteomes" id="UP000477386">
    <property type="component" value="Unassembled WGS sequence"/>
</dbReference>
<keyword evidence="3" id="KW-0998">Cell outer membrane</keyword>
<feature type="signal peptide" evidence="6">
    <location>
        <begin position="1"/>
        <end position="24"/>
    </location>
</feature>
<evidence type="ECO:0000313" key="9">
    <source>
        <dbReference type="Proteomes" id="UP000477386"/>
    </source>
</evidence>
<sequence length="241" mass="25520">MKVQLKSVGTRTLAILLAASLLSAGTITSCKSQKNNMNKTQKGAAVGAGGGALVGGIIGKKYAKGNTVLGAIIGATVGGAAGAVIGRKMDKQAEEMKRSMPNAQVERVGEGIKITFGSDILFDVNSYTLKPETKRQLTEFAQTLNKYEDTDIRIEGHADATGSDDLNLKLSRQRADAVGSYLESQGVKTSRVDEIGYGEAQPIADNSTEAGRRKNRRVDIAVSANKQMQRDAKDGKLDSTN</sequence>
<dbReference type="InterPro" id="IPR006665">
    <property type="entry name" value="OmpA-like"/>
</dbReference>
<dbReference type="PANTHER" id="PTHR30329">
    <property type="entry name" value="STATOR ELEMENT OF FLAGELLAR MOTOR COMPLEX"/>
    <property type="match status" value="1"/>
</dbReference>
<dbReference type="InterPro" id="IPR006664">
    <property type="entry name" value="OMP_bac"/>
</dbReference>
<keyword evidence="6" id="KW-0732">Signal</keyword>
<dbReference type="PROSITE" id="PS51123">
    <property type="entry name" value="OMPA_2"/>
    <property type="match status" value="1"/>
</dbReference>
<dbReference type="SUPFAM" id="SSF103088">
    <property type="entry name" value="OmpA-like"/>
    <property type="match status" value="1"/>
</dbReference>
<evidence type="ECO:0000256" key="2">
    <source>
        <dbReference type="ARBA" id="ARBA00023136"/>
    </source>
</evidence>
<comment type="subcellular location">
    <subcellularLocation>
        <location evidence="1">Cell outer membrane</location>
    </subcellularLocation>
</comment>